<dbReference type="GO" id="GO:0003677">
    <property type="term" value="F:DNA binding"/>
    <property type="evidence" value="ECO:0007669"/>
    <property type="project" value="InterPro"/>
</dbReference>
<evidence type="ECO:0000313" key="2">
    <source>
        <dbReference type="EMBL" id="TSB01584.1"/>
    </source>
</evidence>
<name>A0A553WA62_9SPHN</name>
<dbReference type="PANTHER" id="PTHR33055:SF3">
    <property type="entry name" value="PUTATIVE TRANSPOSASE FOR IS117-RELATED"/>
    <property type="match status" value="1"/>
</dbReference>
<dbReference type="GO" id="GO:0004803">
    <property type="term" value="F:transposase activity"/>
    <property type="evidence" value="ECO:0007669"/>
    <property type="project" value="InterPro"/>
</dbReference>
<reference evidence="2 3" key="1">
    <citation type="submission" date="2019-07" db="EMBL/GenBank/DDBJ databases">
        <authorList>
            <person name="Park M."/>
        </authorList>
    </citation>
    <scope>NUCLEOTIDE SEQUENCE [LARGE SCALE GENOMIC DNA]</scope>
    <source>
        <strain evidence="2 3">KCTC32445</strain>
    </source>
</reference>
<proteinExistence type="predicted"/>
<feature type="domain" description="Transposase IS110-like N-terminal" evidence="1">
    <location>
        <begin position="5"/>
        <end position="122"/>
    </location>
</feature>
<dbReference type="RefSeq" id="WP_143776802.1">
    <property type="nucleotide sequence ID" value="NZ_VKKU01000002.1"/>
</dbReference>
<evidence type="ECO:0000313" key="3">
    <source>
        <dbReference type="Proteomes" id="UP000320160"/>
    </source>
</evidence>
<dbReference type="InterPro" id="IPR002525">
    <property type="entry name" value="Transp_IS110-like_N"/>
</dbReference>
<dbReference type="PANTHER" id="PTHR33055">
    <property type="entry name" value="TRANSPOSASE FOR INSERTION SEQUENCE ELEMENT IS1111A"/>
    <property type="match status" value="1"/>
</dbReference>
<organism evidence="2 3">
    <name type="scientific">Sphingorhabdus contaminans</name>
    <dbReference type="NCBI Taxonomy" id="1343899"/>
    <lineage>
        <taxon>Bacteria</taxon>
        <taxon>Pseudomonadati</taxon>
        <taxon>Pseudomonadota</taxon>
        <taxon>Alphaproteobacteria</taxon>
        <taxon>Sphingomonadales</taxon>
        <taxon>Sphingomonadaceae</taxon>
        <taxon>Sphingorhabdus</taxon>
    </lineage>
</organism>
<dbReference type="Proteomes" id="UP000320160">
    <property type="component" value="Unassembled WGS sequence"/>
</dbReference>
<keyword evidence="3" id="KW-1185">Reference proteome</keyword>
<sequence>MFDVIGVDTAKNVFQLHGVDHDGAGILRKKITREEFLPYFQALPRSCVGMEACAASHHWARQLTALGHDVKLIPAQYVKPFVKHAKNDATDAAAFCEAMRRPDMAFVPMRSAENQAALGLLTMRD</sequence>
<dbReference type="EMBL" id="VKKU01000002">
    <property type="protein sequence ID" value="TSB01584.1"/>
    <property type="molecule type" value="Genomic_DNA"/>
</dbReference>
<dbReference type="InterPro" id="IPR047650">
    <property type="entry name" value="Transpos_IS110"/>
</dbReference>
<accession>A0A553WA62</accession>
<gene>
    <name evidence="2" type="ORF">FOM92_10380</name>
</gene>
<dbReference type="GO" id="GO:0006313">
    <property type="term" value="P:DNA transposition"/>
    <property type="evidence" value="ECO:0007669"/>
    <property type="project" value="InterPro"/>
</dbReference>
<dbReference type="OrthoDB" id="5289737at2"/>
<dbReference type="AlphaFoldDB" id="A0A553WA62"/>
<comment type="caution">
    <text evidence="2">The sequence shown here is derived from an EMBL/GenBank/DDBJ whole genome shotgun (WGS) entry which is preliminary data.</text>
</comment>
<evidence type="ECO:0000259" key="1">
    <source>
        <dbReference type="Pfam" id="PF01548"/>
    </source>
</evidence>
<protein>
    <submittedName>
        <fullName evidence="2">Transposase</fullName>
    </submittedName>
</protein>
<dbReference type="Pfam" id="PF01548">
    <property type="entry name" value="DEDD_Tnp_IS110"/>
    <property type="match status" value="1"/>
</dbReference>